<protein>
    <recommendedName>
        <fullName evidence="1">DUF6533 domain-containing protein</fullName>
    </recommendedName>
</protein>
<dbReference type="Proteomes" id="UP000620124">
    <property type="component" value="Unassembled WGS sequence"/>
</dbReference>
<organism evidence="2 3">
    <name type="scientific">Mycena venus</name>
    <dbReference type="NCBI Taxonomy" id="2733690"/>
    <lineage>
        <taxon>Eukaryota</taxon>
        <taxon>Fungi</taxon>
        <taxon>Dikarya</taxon>
        <taxon>Basidiomycota</taxon>
        <taxon>Agaricomycotina</taxon>
        <taxon>Agaricomycetes</taxon>
        <taxon>Agaricomycetidae</taxon>
        <taxon>Agaricales</taxon>
        <taxon>Marasmiineae</taxon>
        <taxon>Mycenaceae</taxon>
        <taxon>Mycena</taxon>
    </lineage>
</organism>
<dbReference type="Pfam" id="PF20151">
    <property type="entry name" value="DUF6533"/>
    <property type="match status" value="1"/>
</dbReference>
<dbReference type="AlphaFoldDB" id="A0A8H6YQR9"/>
<evidence type="ECO:0000313" key="3">
    <source>
        <dbReference type="Proteomes" id="UP000620124"/>
    </source>
</evidence>
<name>A0A8H6YQR9_9AGAR</name>
<reference evidence="2" key="1">
    <citation type="submission" date="2020-05" db="EMBL/GenBank/DDBJ databases">
        <title>Mycena genomes resolve the evolution of fungal bioluminescence.</title>
        <authorList>
            <person name="Tsai I.J."/>
        </authorList>
    </citation>
    <scope>NUCLEOTIDE SEQUENCE</scope>
    <source>
        <strain evidence="2">CCC161011</strain>
    </source>
</reference>
<feature type="domain" description="DUF6533" evidence="1">
    <location>
        <begin position="119"/>
        <end position="163"/>
    </location>
</feature>
<accession>A0A8H6YQR9</accession>
<evidence type="ECO:0000259" key="1">
    <source>
        <dbReference type="Pfam" id="PF20151"/>
    </source>
</evidence>
<evidence type="ECO:0000313" key="2">
    <source>
        <dbReference type="EMBL" id="KAF7363091.1"/>
    </source>
</evidence>
<dbReference type="InterPro" id="IPR045340">
    <property type="entry name" value="DUF6533"/>
</dbReference>
<dbReference type="OrthoDB" id="3053947at2759"/>
<dbReference type="EMBL" id="JACAZI010000004">
    <property type="protein sequence ID" value="KAF7363091.1"/>
    <property type="molecule type" value="Genomic_DNA"/>
</dbReference>
<sequence length="182" mass="20966">MCIHADLIHKAAEPPRHRYVGIIPRWFPRVEVCRCAEASIVDLPAARSQFHRMKIKCLGKKVLMGKKAKRRIDSGIPVGTSIHVGPIHHSCRVPLSLMDTVTVIVEGATIAYDHRINRYFYLAGIALLVYDNLLTLDPEIRYIWKAWRTRTSAWYLFIRYSSLCIRTMALLTFDFGHFDPET</sequence>
<keyword evidence="3" id="KW-1185">Reference proteome</keyword>
<comment type="caution">
    <text evidence="2">The sequence shown here is derived from an EMBL/GenBank/DDBJ whole genome shotgun (WGS) entry which is preliminary data.</text>
</comment>
<proteinExistence type="predicted"/>
<gene>
    <name evidence="2" type="ORF">MVEN_00661400</name>
</gene>